<protein>
    <recommendedName>
        <fullName evidence="4">3-methyladenine DNA glycosylase</fullName>
    </recommendedName>
</protein>
<evidence type="ECO:0000313" key="2">
    <source>
        <dbReference type="EMBL" id="SDP91777.1"/>
    </source>
</evidence>
<evidence type="ECO:0000313" key="3">
    <source>
        <dbReference type="Proteomes" id="UP000199497"/>
    </source>
</evidence>
<evidence type="ECO:0008006" key="4">
    <source>
        <dbReference type="Google" id="ProtNLM"/>
    </source>
</evidence>
<feature type="region of interest" description="Disordered" evidence="1">
    <location>
        <begin position="1"/>
        <end position="37"/>
    </location>
</feature>
<feature type="compositionally biased region" description="Basic residues" evidence="1">
    <location>
        <begin position="1"/>
        <end position="10"/>
    </location>
</feature>
<sequence>MNRRTGRRARPALTDRTSPNGLHFRRHHSGETPHGWPILPHVPPEVLSERTWRAREQAHLERIRNWTLPHRERQRRGEKHPVLDFLFTYYTQRPSRLERWQPGFGVALEGGAKFLDRRGYSETPDGVMVAPEALTPRLLDTADFVHRLLSATESRPAQLGCFGLHEWAMVYRLTQDELRHSEWPLRLGIQGTNEVVESMRIQCSHYDAFRFFSTAARPRNTLQPTQQDRVNLEQPGCLHNNMDVFKWCYKLGPLVPAELTADAFELAAEIRELDMRASPYDLSELGYSPVAIETAPGRAEYVREQRAFAERASALRRRLIETCRHLLEQRVG</sequence>
<organism evidence="2 3">
    <name type="scientific">Actinopolyspora xinjiangensis</name>
    <dbReference type="NCBI Taxonomy" id="405564"/>
    <lineage>
        <taxon>Bacteria</taxon>
        <taxon>Bacillati</taxon>
        <taxon>Actinomycetota</taxon>
        <taxon>Actinomycetes</taxon>
        <taxon>Actinopolysporales</taxon>
        <taxon>Actinopolysporaceae</taxon>
        <taxon>Actinopolyspora</taxon>
    </lineage>
</organism>
<reference evidence="3" key="1">
    <citation type="submission" date="2016-10" db="EMBL/GenBank/DDBJ databases">
        <authorList>
            <person name="Varghese N."/>
            <person name="Submissions S."/>
        </authorList>
    </citation>
    <scope>NUCLEOTIDE SEQUENCE [LARGE SCALE GENOMIC DNA]</scope>
    <source>
        <strain evidence="3">DSM 46732</strain>
    </source>
</reference>
<dbReference type="Proteomes" id="UP000199497">
    <property type="component" value="Unassembled WGS sequence"/>
</dbReference>
<keyword evidence="3" id="KW-1185">Reference proteome</keyword>
<dbReference type="AlphaFoldDB" id="A0A1H0WMB9"/>
<accession>A0A1H0WMB9</accession>
<evidence type="ECO:0000256" key="1">
    <source>
        <dbReference type="SAM" id="MobiDB-lite"/>
    </source>
</evidence>
<dbReference type="EMBL" id="FNJR01000013">
    <property type="protein sequence ID" value="SDP91777.1"/>
    <property type="molecule type" value="Genomic_DNA"/>
</dbReference>
<proteinExistence type="predicted"/>
<name>A0A1H0WMB9_9ACTN</name>
<gene>
    <name evidence="2" type="ORF">SAMN04487905_11333</name>
</gene>